<protein>
    <submittedName>
        <fullName evidence="3">Ump1 protein</fullName>
    </submittedName>
</protein>
<dbReference type="GO" id="GO:0005634">
    <property type="term" value="C:nucleus"/>
    <property type="evidence" value="ECO:0007669"/>
    <property type="project" value="TreeGrafter"/>
</dbReference>
<organism evidence="3 4">
    <name type="scientific">Saccharomycopsis crataegensis</name>
    <dbReference type="NCBI Taxonomy" id="43959"/>
    <lineage>
        <taxon>Eukaryota</taxon>
        <taxon>Fungi</taxon>
        <taxon>Dikarya</taxon>
        <taxon>Ascomycota</taxon>
        <taxon>Saccharomycotina</taxon>
        <taxon>Saccharomycetes</taxon>
        <taxon>Saccharomycopsidaceae</taxon>
        <taxon>Saccharomycopsis</taxon>
    </lineage>
</organism>
<dbReference type="GO" id="GO:0005737">
    <property type="term" value="C:cytoplasm"/>
    <property type="evidence" value="ECO:0007669"/>
    <property type="project" value="TreeGrafter"/>
</dbReference>
<dbReference type="RefSeq" id="XP_064852123.1">
    <property type="nucleotide sequence ID" value="XM_064996051.1"/>
</dbReference>
<dbReference type="PANTHER" id="PTHR12828:SF3">
    <property type="entry name" value="PROTEASOME MATURATION PROTEIN"/>
    <property type="match status" value="1"/>
</dbReference>
<name>A0AAV5QK13_9ASCO</name>
<comment type="similarity">
    <text evidence="2">Belongs to the POMP/UMP1 family.</text>
</comment>
<keyword evidence="4" id="KW-1185">Reference proteome</keyword>
<dbReference type="Pfam" id="PF05348">
    <property type="entry name" value="UMP1"/>
    <property type="match status" value="1"/>
</dbReference>
<comment type="caution">
    <text evidence="3">The sequence shown here is derived from an EMBL/GenBank/DDBJ whole genome shotgun (WGS) entry which is preliminary data.</text>
</comment>
<dbReference type="EMBL" id="BTFZ01000004">
    <property type="protein sequence ID" value="GMM35123.1"/>
    <property type="molecule type" value="Genomic_DNA"/>
</dbReference>
<dbReference type="GeneID" id="90073102"/>
<dbReference type="PANTHER" id="PTHR12828">
    <property type="entry name" value="PROTEASOME MATURATION PROTEIN UMP1"/>
    <property type="match status" value="1"/>
</dbReference>
<dbReference type="GO" id="GO:0043248">
    <property type="term" value="P:proteasome assembly"/>
    <property type="evidence" value="ECO:0007669"/>
    <property type="project" value="InterPro"/>
</dbReference>
<gene>
    <name evidence="3" type="ORF">DASC09_024480</name>
</gene>
<evidence type="ECO:0000256" key="2">
    <source>
        <dbReference type="ARBA" id="ARBA00043974"/>
    </source>
</evidence>
<dbReference type="InterPro" id="IPR008012">
    <property type="entry name" value="Ump1"/>
</dbReference>
<keyword evidence="1" id="KW-0143">Chaperone</keyword>
<evidence type="ECO:0000256" key="1">
    <source>
        <dbReference type="ARBA" id="ARBA00023186"/>
    </source>
</evidence>
<evidence type="ECO:0000313" key="3">
    <source>
        <dbReference type="EMBL" id="GMM35123.1"/>
    </source>
</evidence>
<dbReference type="Proteomes" id="UP001360560">
    <property type="component" value="Unassembled WGS sequence"/>
</dbReference>
<proteinExistence type="inferred from homology"/>
<evidence type="ECO:0000313" key="4">
    <source>
        <dbReference type="Proteomes" id="UP001360560"/>
    </source>
</evidence>
<reference evidence="3 4" key="1">
    <citation type="journal article" date="2023" name="Elife">
        <title>Identification of key yeast species and microbe-microbe interactions impacting larval growth of Drosophila in the wild.</title>
        <authorList>
            <person name="Mure A."/>
            <person name="Sugiura Y."/>
            <person name="Maeda R."/>
            <person name="Honda K."/>
            <person name="Sakurai N."/>
            <person name="Takahashi Y."/>
            <person name="Watada M."/>
            <person name="Katoh T."/>
            <person name="Gotoh A."/>
            <person name="Gotoh Y."/>
            <person name="Taniguchi I."/>
            <person name="Nakamura K."/>
            <person name="Hayashi T."/>
            <person name="Katayama T."/>
            <person name="Uemura T."/>
            <person name="Hattori Y."/>
        </authorList>
    </citation>
    <scope>NUCLEOTIDE SEQUENCE [LARGE SCALE GENOMIC DNA]</scope>
    <source>
        <strain evidence="3 4">SC-9</strain>
    </source>
</reference>
<sequence length="146" mass="16756">MSMRLIPKSDFQSEVNATKFETSAVHVDLPDTLRAGKGPLSIASQVNGHHPLEQRLANWEETQHSRKLEQYKRMFGAAEPIRRVMELQIVEKTDFKPAVLTDGSRSLHQDVLLGKEMSVDWEDVYTNIDEENPRDFHTDLERKVGI</sequence>
<dbReference type="AlphaFoldDB" id="A0AAV5QK13"/>
<accession>A0AAV5QK13</accession>